<dbReference type="InterPro" id="IPR058626">
    <property type="entry name" value="MdtA-like_b-barrel"/>
</dbReference>
<reference evidence="9" key="1">
    <citation type="submission" date="2014-12" db="EMBL/GenBank/DDBJ databases">
        <title>Complete genome sequence of a multi-drug resistant Klebsiella pneumoniae.</title>
        <authorList>
            <person name="Hua X."/>
            <person name="Chen Q."/>
            <person name="Li X."/>
            <person name="Feng Y."/>
            <person name="Ruan Z."/>
            <person name="Yu Y."/>
        </authorList>
    </citation>
    <scope>NUCLEOTIDE SEQUENCE [LARGE SCALE GENOMIC DNA]</scope>
    <source>
        <strain evidence="9">5.12</strain>
    </source>
</reference>
<dbReference type="Gene3D" id="2.40.50.100">
    <property type="match status" value="1"/>
</dbReference>
<dbReference type="InterPro" id="IPR058625">
    <property type="entry name" value="MdtA-like_BSH"/>
</dbReference>
<feature type="domain" description="Multidrug resistance protein MdtA-like beta-barrel" evidence="6">
    <location>
        <begin position="229"/>
        <end position="294"/>
    </location>
</feature>
<gene>
    <name evidence="8" type="ORF">CA267_003990</name>
</gene>
<evidence type="ECO:0000256" key="3">
    <source>
        <dbReference type="SAM" id="Coils"/>
    </source>
</evidence>
<dbReference type="PROSITE" id="PS51257">
    <property type="entry name" value="PROKAR_LIPOPROTEIN"/>
    <property type="match status" value="1"/>
</dbReference>
<dbReference type="NCBIfam" id="TIGR01730">
    <property type="entry name" value="RND_mfp"/>
    <property type="match status" value="1"/>
</dbReference>
<dbReference type="GO" id="GO:0022857">
    <property type="term" value="F:transmembrane transporter activity"/>
    <property type="evidence" value="ECO:0007669"/>
    <property type="project" value="InterPro"/>
</dbReference>
<evidence type="ECO:0000259" key="4">
    <source>
        <dbReference type="Pfam" id="PF25876"/>
    </source>
</evidence>
<keyword evidence="3" id="KW-0175">Coiled coil</keyword>
<dbReference type="InterPro" id="IPR058627">
    <property type="entry name" value="MdtA-like_C"/>
</dbReference>
<evidence type="ECO:0000313" key="9">
    <source>
        <dbReference type="Proteomes" id="UP000219285"/>
    </source>
</evidence>
<name>A0A6M4MBL8_9ALTE</name>
<dbReference type="AlphaFoldDB" id="A0A6M4MBL8"/>
<dbReference type="SUPFAM" id="SSF111369">
    <property type="entry name" value="HlyD-like secretion proteins"/>
    <property type="match status" value="1"/>
</dbReference>
<evidence type="ECO:0000259" key="6">
    <source>
        <dbReference type="Pfam" id="PF25944"/>
    </source>
</evidence>
<dbReference type="PANTHER" id="PTHR30158:SF26">
    <property type="entry name" value="RESISTANCE-NODULATION-CELL DIVISION (RND) MULTIDRUG EFFLUX MEMBRANE FUSION PROTEIN MEXE"/>
    <property type="match status" value="1"/>
</dbReference>
<proteinExistence type="inferred from homology"/>
<evidence type="ECO:0000259" key="7">
    <source>
        <dbReference type="Pfam" id="PF25967"/>
    </source>
</evidence>
<protein>
    <submittedName>
        <fullName evidence="8">Efflux RND transporter periplasmic adaptor subunit</fullName>
    </submittedName>
</protein>
<dbReference type="Proteomes" id="UP000219285">
    <property type="component" value="Chromosome"/>
</dbReference>
<dbReference type="Pfam" id="PF25944">
    <property type="entry name" value="Beta-barrel_RND"/>
    <property type="match status" value="1"/>
</dbReference>
<comment type="similarity">
    <text evidence="2">Belongs to the membrane fusion protein (MFP) (TC 8.A.1) family.</text>
</comment>
<reference evidence="8 9" key="2">
    <citation type="submission" date="2020-04" db="EMBL/GenBank/DDBJ databases">
        <title>Complete genome sequence of Alteromonas pelagimontana 5.12T.</title>
        <authorList>
            <person name="Sinha R.K."/>
            <person name="Krishnan K.P."/>
            <person name="Kurian J.P."/>
        </authorList>
    </citation>
    <scope>NUCLEOTIDE SEQUENCE [LARGE SCALE GENOMIC DNA]</scope>
    <source>
        <strain evidence="8 9">5.12</strain>
    </source>
</reference>
<dbReference type="InterPro" id="IPR058624">
    <property type="entry name" value="MdtA-like_HH"/>
</dbReference>
<feature type="domain" description="Multidrug resistance protein MdtA-like barrel-sandwich hybrid" evidence="5">
    <location>
        <begin position="64"/>
        <end position="200"/>
    </location>
</feature>
<dbReference type="GO" id="GO:0046677">
    <property type="term" value="P:response to antibiotic"/>
    <property type="evidence" value="ECO:0007669"/>
    <property type="project" value="TreeGrafter"/>
</dbReference>
<dbReference type="GO" id="GO:0005886">
    <property type="term" value="C:plasma membrane"/>
    <property type="evidence" value="ECO:0007669"/>
    <property type="project" value="UniProtKB-SubCell"/>
</dbReference>
<evidence type="ECO:0000256" key="2">
    <source>
        <dbReference type="ARBA" id="ARBA00009477"/>
    </source>
</evidence>
<dbReference type="RefSeq" id="WP_075608688.1">
    <property type="nucleotide sequence ID" value="NZ_CP052766.1"/>
</dbReference>
<organism evidence="8 9">
    <name type="scientific">Alteromonas pelagimontana</name>
    <dbReference type="NCBI Taxonomy" id="1858656"/>
    <lineage>
        <taxon>Bacteria</taxon>
        <taxon>Pseudomonadati</taxon>
        <taxon>Pseudomonadota</taxon>
        <taxon>Gammaproteobacteria</taxon>
        <taxon>Alteromonadales</taxon>
        <taxon>Alteromonadaceae</taxon>
        <taxon>Alteromonas/Salinimonas group</taxon>
        <taxon>Alteromonas</taxon>
    </lineage>
</organism>
<keyword evidence="9" id="KW-1185">Reference proteome</keyword>
<evidence type="ECO:0000256" key="1">
    <source>
        <dbReference type="ARBA" id="ARBA00004519"/>
    </source>
</evidence>
<evidence type="ECO:0000313" key="8">
    <source>
        <dbReference type="EMBL" id="QJR80000.1"/>
    </source>
</evidence>
<feature type="coiled-coil region" evidence="3">
    <location>
        <begin position="97"/>
        <end position="124"/>
    </location>
</feature>
<dbReference type="Pfam" id="PF25967">
    <property type="entry name" value="RND-MFP_C"/>
    <property type="match status" value="1"/>
</dbReference>
<feature type="domain" description="Multidrug resistance protein MdtA-like C-terminal permuted SH3" evidence="7">
    <location>
        <begin position="302"/>
        <end position="361"/>
    </location>
</feature>
<dbReference type="Gene3D" id="1.10.287.470">
    <property type="entry name" value="Helix hairpin bin"/>
    <property type="match status" value="1"/>
</dbReference>
<dbReference type="FunFam" id="2.40.420.20:FF:000001">
    <property type="entry name" value="Efflux RND transporter periplasmic adaptor subunit"/>
    <property type="match status" value="1"/>
</dbReference>
<dbReference type="EMBL" id="CP052766">
    <property type="protein sequence ID" value="QJR80000.1"/>
    <property type="molecule type" value="Genomic_DNA"/>
</dbReference>
<dbReference type="KEGG" id="apel:CA267_003990"/>
<dbReference type="Pfam" id="PF25917">
    <property type="entry name" value="BSH_RND"/>
    <property type="match status" value="1"/>
</dbReference>
<sequence length="409" mass="44744">MTFVYKISIIIWVTMLLIACSDVQSSPENQANATPAIPVDVAPVVSHNVAEWDNFTGRLEAPQTVALRPRVSGYIDFVAFEEGEWVEQGATLFLIDNRAFKAEVNRLSAQIQEAKSRLKLAQQDFSRAITLKKTDSVSKELVDNRESAVDQAHANVAEIQAALDTARLNRGFARVEAPIAGRVSRANITAGNYVTAGQTVLTSIVSTEKLYAYFDIDEQTYLNYISEAKGKVAHMSQLPVAMRLVNEQDYTHWGQLDFVDNQINGSTGTMRVRAVFPNKSGALVPGLFAHLKLAGGDTRERILIDEKAIGTDLNNKFVLIVNQDNSVAYRAVELGDKAGSMRFIKSGLEPGETIVVNGLQRVRPGAVVAPNAIEMADEQSLAELQAWQRHLDDIAELTASTIVPSTGSK</sequence>
<comment type="subcellular location">
    <subcellularLocation>
        <location evidence="1">Cell inner membrane</location>
        <topology evidence="1">Lipid-anchor</topology>
    </subcellularLocation>
</comment>
<dbReference type="InterPro" id="IPR006143">
    <property type="entry name" value="RND_pump_MFP"/>
</dbReference>
<dbReference type="PANTHER" id="PTHR30158">
    <property type="entry name" value="ACRA/E-RELATED COMPONENT OF DRUG EFFLUX TRANSPORTER"/>
    <property type="match status" value="1"/>
</dbReference>
<dbReference type="Gene3D" id="2.40.420.20">
    <property type="match status" value="1"/>
</dbReference>
<dbReference type="Pfam" id="PF25876">
    <property type="entry name" value="HH_MFP_RND"/>
    <property type="match status" value="1"/>
</dbReference>
<feature type="domain" description="Multidrug resistance protein MdtA-like alpha-helical hairpin" evidence="4">
    <location>
        <begin position="105"/>
        <end position="169"/>
    </location>
</feature>
<accession>A0A6M4MBL8</accession>
<dbReference type="Gene3D" id="2.40.30.170">
    <property type="match status" value="1"/>
</dbReference>
<evidence type="ECO:0000259" key="5">
    <source>
        <dbReference type="Pfam" id="PF25917"/>
    </source>
</evidence>